<dbReference type="EMBL" id="JAVDQD010000001">
    <property type="protein sequence ID" value="MDR6238121.1"/>
    <property type="molecule type" value="Genomic_DNA"/>
</dbReference>
<dbReference type="PROSITE" id="PS51257">
    <property type="entry name" value="PROKAR_LIPOPROTEIN"/>
    <property type="match status" value="1"/>
</dbReference>
<dbReference type="RefSeq" id="WP_309937589.1">
    <property type="nucleotide sequence ID" value="NZ_AP025305.1"/>
</dbReference>
<reference evidence="1" key="1">
    <citation type="submission" date="2023-07" db="EMBL/GenBank/DDBJ databases">
        <title>Genomic Encyclopedia of Type Strains, Phase IV (KMG-IV): sequencing the most valuable type-strain genomes for metagenomic binning, comparative biology and taxonomic classification.</title>
        <authorList>
            <person name="Goeker M."/>
        </authorList>
    </citation>
    <scope>NUCLEOTIDE SEQUENCE</scope>
    <source>
        <strain evidence="1">DSM 26174</strain>
    </source>
</reference>
<evidence type="ECO:0000313" key="2">
    <source>
        <dbReference type="Proteomes" id="UP001185092"/>
    </source>
</evidence>
<evidence type="ECO:0008006" key="3">
    <source>
        <dbReference type="Google" id="ProtNLM"/>
    </source>
</evidence>
<organism evidence="1 2">
    <name type="scientific">Aureibacter tunicatorum</name>
    <dbReference type="NCBI Taxonomy" id="866807"/>
    <lineage>
        <taxon>Bacteria</taxon>
        <taxon>Pseudomonadati</taxon>
        <taxon>Bacteroidota</taxon>
        <taxon>Cytophagia</taxon>
        <taxon>Cytophagales</taxon>
        <taxon>Persicobacteraceae</taxon>
        <taxon>Aureibacter</taxon>
    </lineage>
</organism>
<proteinExistence type="predicted"/>
<gene>
    <name evidence="1" type="ORF">HNQ88_001097</name>
</gene>
<name>A0AAE4BQZ6_9BACT</name>
<accession>A0AAE4BQZ6</accession>
<dbReference type="AlphaFoldDB" id="A0AAE4BQZ6"/>
<sequence length="342" mass="39657">MKKRRGPIDTLIFLLVGALTSCDSLGEKVKKGNDNYYYSLNGKKILYCPMGNWFELGQRDMPEGLDLASFKPLDDYYWAKDKNGYYYADKSLDYLGIDSNTFQILDIAFAKDANQVFVMNREDWTYGPKPILSVKGADPNTFVDEPSKSLWSKDAFNYFYKYHRAKVEYESFVELDDSFAKDDQFLYILPSHIIDSLGNISFETIELQNSNIEKFNNEYIIGSNFLYHYSYNYRGETVNKVIKIPYNSRENITDLGHAFIKVDDKIYYDARELTEADAGSFEILESTFKRDKDALYVHSSRFANVDFESLKKIDGEFGPYYEDASYIYHANGNRDSIQSTKP</sequence>
<dbReference type="Proteomes" id="UP001185092">
    <property type="component" value="Unassembled WGS sequence"/>
</dbReference>
<dbReference type="Pfam" id="PF13644">
    <property type="entry name" value="DKNYY"/>
    <property type="match status" value="1"/>
</dbReference>
<dbReference type="InterPro" id="IPR027375">
    <property type="entry name" value="DKNYY"/>
</dbReference>
<comment type="caution">
    <text evidence="1">The sequence shown here is derived from an EMBL/GenBank/DDBJ whole genome shotgun (WGS) entry which is preliminary data.</text>
</comment>
<evidence type="ECO:0000313" key="1">
    <source>
        <dbReference type="EMBL" id="MDR6238121.1"/>
    </source>
</evidence>
<keyword evidence="2" id="KW-1185">Reference proteome</keyword>
<protein>
    <recommendedName>
        <fullName evidence="3">DKNYY family protein</fullName>
    </recommendedName>
</protein>